<dbReference type="EMBL" id="CP011412">
    <property type="protein sequence ID" value="AKH22009.1"/>
    <property type="molecule type" value="Genomic_DNA"/>
</dbReference>
<feature type="binding site" evidence="3">
    <location>
        <position position="317"/>
    </location>
    <ligand>
        <name>carboxy-S-adenosyl-L-methionine</name>
        <dbReference type="ChEBI" id="CHEBI:134278"/>
    </ligand>
</feature>
<dbReference type="KEGG" id="seds:AAY24_02675"/>
<protein>
    <recommendedName>
        <fullName evidence="3">tRNA U34 carboxymethyltransferase</fullName>
        <ecNumber evidence="3">2.5.1.-</ecNumber>
    </recommendedName>
</protein>
<evidence type="ECO:0000256" key="2">
    <source>
        <dbReference type="ARBA" id="ARBA00022694"/>
    </source>
</evidence>
<dbReference type="InterPro" id="IPR029063">
    <property type="entry name" value="SAM-dependent_MTases_sf"/>
</dbReference>
<comment type="similarity">
    <text evidence="3">Belongs to the class I-like SAM-binding methyltransferase superfamily. CmoB family.</text>
</comment>
<keyword evidence="1 3" id="KW-0808">Transferase</keyword>
<dbReference type="PANTHER" id="PTHR43464:SF95">
    <property type="entry name" value="TRNA U34 CARBOXYMETHYLTRANSFERASE"/>
    <property type="match status" value="1"/>
</dbReference>
<keyword evidence="2 3" id="KW-0819">tRNA processing</keyword>
<accession>A0A0F7K363</accession>
<dbReference type="EC" id="2.5.1.-" evidence="3"/>
<evidence type="ECO:0000313" key="5">
    <source>
        <dbReference type="Proteomes" id="UP000034410"/>
    </source>
</evidence>
<feature type="binding site" evidence="3">
    <location>
        <position position="111"/>
    </location>
    <ligand>
        <name>carboxy-S-adenosyl-L-methionine</name>
        <dbReference type="ChEBI" id="CHEBI:134278"/>
    </ligand>
</feature>
<gene>
    <name evidence="3" type="primary">cmoB</name>
    <name evidence="4" type="ORF">AAY24_02675</name>
</gene>
<comment type="subunit">
    <text evidence="3">Homotetramer.</text>
</comment>
<dbReference type="CDD" id="cd02440">
    <property type="entry name" value="AdoMet_MTases"/>
    <property type="match status" value="1"/>
</dbReference>
<dbReference type="HAMAP" id="MF_01590">
    <property type="entry name" value="tRNA_carboxymethyltr_CmoB"/>
    <property type="match status" value="1"/>
</dbReference>
<feature type="binding site" evidence="3">
    <location>
        <position position="106"/>
    </location>
    <ligand>
        <name>carboxy-S-adenosyl-L-methionine</name>
        <dbReference type="ChEBI" id="CHEBI:134278"/>
    </ligand>
</feature>
<sequence>MIDTAALGQLMHSHGLESWAEQLPTQLEQIFNQRPHGDLDRWLAAIARLPTLKPAQVTLDDARVSVTGTRPLTESERSEIHDLLQQLHPWRKGPFQLHGIPIDTEWRSDWKWDRLRPHISPLGGRSVLDIGCGNGYHCWRMAGEGAELVIGIDPTQLFLAQFLAVRHFLGPDWPVHLLPMGIEDLPANLRAFDSVFSMGVLYHRRSPIDHLYELKAALRPGGELVLETLVIEGDAGKVLVPEGRYAKMRNVWFIPTAETLAGWLKRCGFRDVRVVDVTPTTTQEQRATDWMRFESLADYLDPQNQSRTIEGYPAPLRAILLATAP</sequence>
<proteinExistence type="inferred from homology"/>
<dbReference type="Proteomes" id="UP000034410">
    <property type="component" value="Chromosome"/>
</dbReference>
<dbReference type="NCBIfam" id="NF011650">
    <property type="entry name" value="PRK15068.1"/>
    <property type="match status" value="1"/>
</dbReference>
<dbReference type="InterPro" id="IPR027555">
    <property type="entry name" value="Mo5U34_MeTrfas-like"/>
</dbReference>
<dbReference type="GO" id="GO:0032259">
    <property type="term" value="P:methylation"/>
    <property type="evidence" value="ECO:0007669"/>
    <property type="project" value="UniProtKB-KW"/>
</dbReference>
<dbReference type="AlphaFoldDB" id="A0A0F7K363"/>
<evidence type="ECO:0000313" key="4">
    <source>
        <dbReference type="EMBL" id="AKH22009.1"/>
    </source>
</evidence>
<feature type="binding site" evidence="3">
    <location>
        <position position="202"/>
    </location>
    <ligand>
        <name>carboxy-S-adenosyl-L-methionine</name>
        <dbReference type="ChEBI" id="CHEBI:134278"/>
    </ligand>
</feature>
<dbReference type="InterPro" id="IPR010017">
    <property type="entry name" value="CmoB"/>
</dbReference>
<comment type="catalytic activity">
    <reaction evidence="3">
        <text>carboxy-S-adenosyl-L-methionine + 5-hydroxyuridine(34) in tRNA = 5-carboxymethoxyuridine(34) in tRNA + S-adenosyl-L-homocysteine + H(+)</text>
        <dbReference type="Rhea" id="RHEA:52848"/>
        <dbReference type="Rhea" id="RHEA-COMP:13381"/>
        <dbReference type="Rhea" id="RHEA-COMP:13383"/>
        <dbReference type="ChEBI" id="CHEBI:15378"/>
        <dbReference type="ChEBI" id="CHEBI:57856"/>
        <dbReference type="ChEBI" id="CHEBI:134278"/>
        <dbReference type="ChEBI" id="CHEBI:136877"/>
        <dbReference type="ChEBI" id="CHEBI:136879"/>
    </reaction>
</comment>
<dbReference type="GO" id="GO:0002098">
    <property type="term" value="P:tRNA wobble uridine modification"/>
    <property type="evidence" value="ECO:0007669"/>
    <property type="project" value="InterPro"/>
</dbReference>
<dbReference type="NCBIfam" id="TIGR00452">
    <property type="entry name" value="tRNA 5-methoxyuridine(34)/uridine 5-oxyacetic acid(34) synthase CmoB"/>
    <property type="match status" value="1"/>
</dbReference>
<comment type="function">
    <text evidence="3">Catalyzes carboxymethyl transfer from carboxy-S-adenosyl-L-methionine (Cx-SAM) to 5-hydroxyuridine (ho5U) to form 5-carboxymethoxyuridine (cmo5U) at position 34 in tRNAs.</text>
</comment>
<dbReference type="Gene3D" id="3.40.50.150">
    <property type="entry name" value="Vaccinia Virus protein VP39"/>
    <property type="match status" value="1"/>
</dbReference>
<evidence type="ECO:0000256" key="3">
    <source>
        <dbReference type="HAMAP-Rule" id="MF_01590"/>
    </source>
</evidence>
<feature type="binding site" evidence="3">
    <location>
        <position position="131"/>
    </location>
    <ligand>
        <name>carboxy-S-adenosyl-L-methionine</name>
        <dbReference type="ChEBI" id="CHEBI:134278"/>
    </ligand>
</feature>
<dbReference type="OrthoDB" id="9773188at2"/>
<dbReference type="Pfam" id="PF08003">
    <property type="entry name" value="Methyltransf_9"/>
    <property type="match status" value="1"/>
</dbReference>
<feature type="binding site" evidence="3">
    <location>
        <begin position="153"/>
        <end position="155"/>
    </location>
    <ligand>
        <name>carboxy-S-adenosyl-L-methionine</name>
        <dbReference type="ChEBI" id="CHEBI:134278"/>
    </ligand>
</feature>
<feature type="binding site" evidence="3">
    <location>
        <position position="198"/>
    </location>
    <ligand>
        <name>carboxy-S-adenosyl-L-methionine</name>
        <dbReference type="ChEBI" id="CHEBI:134278"/>
    </ligand>
</feature>
<keyword evidence="5" id="KW-1185">Reference proteome</keyword>
<dbReference type="PATRIC" id="fig|1543721.4.peg.562"/>
<keyword evidence="4" id="KW-0489">Methyltransferase</keyword>
<feature type="binding site" evidence="3">
    <location>
        <begin position="182"/>
        <end position="183"/>
    </location>
    <ligand>
        <name>carboxy-S-adenosyl-L-methionine</name>
        <dbReference type="ChEBI" id="CHEBI:134278"/>
    </ligand>
</feature>
<dbReference type="GO" id="GO:0016765">
    <property type="term" value="F:transferase activity, transferring alkyl or aryl (other than methyl) groups"/>
    <property type="evidence" value="ECO:0007669"/>
    <property type="project" value="UniProtKB-UniRule"/>
</dbReference>
<evidence type="ECO:0000256" key="1">
    <source>
        <dbReference type="ARBA" id="ARBA00022679"/>
    </source>
</evidence>
<dbReference type="SUPFAM" id="SSF53335">
    <property type="entry name" value="S-adenosyl-L-methionine-dependent methyltransferases"/>
    <property type="match status" value="1"/>
</dbReference>
<feature type="binding site" evidence="3">
    <location>
        <position position="92"/>
    </location>
    <ligand>
        <name>carboxy-S-adenosyl-L-methionine</name>
        <dbReference type="ChEBI" id="CHEBI:134278"/>
    </ligand>
</feature>
<name>A0A0F7K363_9GAMM</name>
<organism evidence="4 5">
    <name type="scientific">Sedimenticola thiotaurini</name>
    <dbReference type="NCBI Taxonomy" id="1543721"/>
    <lineage>
        <taxon>Bacteria</taxon>
        <taxon>Pseudomonadati</taxon>
        <taxon>Pseudomonadota</taxon>
        <taxon>Gammaproteobacteria</taxon>
        <taxon>Chromatiales</taxon>
        <taxon>Sedimenticolaceae</taxon>
        <taxon>Sedimenticola</taxon>
    </lineage>
</organism>
<reference evidence="4 5" key="1">
    <citation type="journal article" date="2015" name="Genome Announc.">
        <title>Complete Genome Sequence of Sedimenticola thiotaurini Strain SIP-G1, a Polyphosphate- and Polyhydroxyalkanoate-Accumulating Sulfur-Oxidizing Gammaproteobacterium Isolated from Salt Marsh Sediments.</title>
        <authorList>
            <person name="Flood B.E."/>
            <person name="Jones D.S."/>
            <person name="Bailey J.V."/>
        </authorList>
    </citation>
    <scope>NUCLEOTIDE SEQUENCE [LARGE SCALE GENOMIC DNA]</scope>
    <source>
        <strain evidence="4 5">SIP-G1</strain>
    </source>
</reference>
<dbReference type="GO" id="GO:0008168">
    <property type="term" value="F:methyltransferase activity"/>
    <property type="evidence" value="ECO:0007669"/>
    <property type="project" value="UniProtKB-KW"/>
</dbReference>
<dbReference type="PANTHER" id="PTHR43464">
    <property type="entry name" value="METHYLTRANSFERASE"/>
    <property type="match status" value="1"/>
</dbReference>